<dbReference type="PANTHER" id="PTHR33744:SF1">
    <property type="entry name" value="DNA-BINDING TRANSCRIPTIONAL ACTIVATOR ADER"/>
    <property type="match status" value="1"/>
</dbReference>
<comment type="similarity">
    <text evidence="1">Belongs to the CdaR family.</text>
</comment>
<reference evidence="4" key="1">
    <citation type="submission" date="2022-06" db="EMBL/GenBank/DDBJ databases">
        <title>Genomic Encyclopedia of Archaeal and Bacterial Type Strains, Phase II (KMG-II): from individual species to whole genera.</title>
        <authorList>
            <person name="Goeker M."/>
        </authorList>
    </citation>
    <scope>NUCLEOTIDE SEQUENCE</scope>
    <source>
        <strain evidence="4">DSM 43935</strain>
    </source>
</reference>
<accession>A0AAE3GFG1</accession>
<feature type="domain" description="CdaR GGDEF-like" evidence="3">
    <location>
        <begin position="292"/>
        <end position="415"/>
    </location>
</feature>
<dbReference type="InterPro" id="IPR041522">
    <property type="entry name" value="CdaR_GGDEF"/>
</dbReference>
<gene>
    <name evidence="4" type="ORF">LX83_003257</name>
</gene>
<dbReference type="InterPro" id="IPR025736">
    <property type="entry name" value="PucR_C-HTH_dom"/>
</dbReference>
<dbReference type="EMBL" id="JAMTCK010000007">
    <property type="protein sequence ID" value="MCP2166389.1"/>
    <property type="molecule type" value="Genomic_DNA"/>
</dbReference>
<protein>
    <submittedName>
        <fullName evidence="4">PucR C-terminal helix-turn-helix domain-containing protein</fullName>
    </submittedName>
</protein>
<evidence type="ECO:0000259" key="2">
    <source>
        <dbReference type="Pfam" id="PF13556"/>
    </source>
</evidence>
<keyword evidence="5" id="KW-1185">Reference proteome</keyword>
<dbReference type="InterPro" id="IPR042070">
    <property type="entry name" value="PucR_C-HTH_sf"/>
</dbReference>
<comment type="caution">
    <text evidence="4">The sequence shown here is derived from an EMBL/GenBank/DDBJ whole genome shotgun (WGS) entry which is preliminary data.</text>
</comment>
<dbReference type="Gene3D" id="1.10.10.2840">
    <property type="entry name" value="PucR C-terminal helix-turn-helix domain"/>
    <property type="match status" value="1"/>
</dbReference>
<dbReference type="Pfam" id="PF17853">
    <property type="entry name" value="GGDEF_2"/>
    <property type="match status" value="1"/>
</dbReference>
<proteinExistence type="inferred from homology"/>
<dbReference type="InterPro" id="IPR051448">
    <property type="entry name" value="CdaR-like_regulators"/>
</dbReference>
<evidence type="ECO:0000256" key="1">
    <source>
        <dbReference type="ARBA" id="ARBA00006754"/>
    </source>
</evidence>
<dbReference type="PANTHER" id="PTHR33744">
    <property type="entry name" value="CARBOHYDRATE DIACID REGULATOR"/>
    <property type="match status" value="1"/>
</dbReference>
<feature type="domain" description="PucR C-terminal helix-turn-helix" evidence="2">
    <location>
        <begin position="464"/>
        <end position="521"/>
    </location>
</feature>
<sequence length="537" mass="56051">MVDADAGVPLPALLALPEWAGRVRVLAGRLAPAALVTGLRPHAGLDLPDQVAGGELLALVGPVSLADWRLDALLRRVADTGGRGLLLAAAPAGGLGRTTGLLADRLGVVVLGADAPVLDLVVAARVFLAAPAVDHAGAVLAVHRALGGRLLAPPAVLAALDRVLGAPSALLDRHGTLIAGGAVELTGLRVAEPVPQRIAAPDRLLLAHPVLLPEERPVPAEQSSGQPTQPSPQAWLVVALAGAATSRADTAADALVVAAGAVRHWLLTRRLDLERDARARAALLGDVLRLTGEPSAELRRRAADAGWRLAGWHVGIRIGVSPGVDVVGLREDVRTALRAAGLAAVVAEDGAGWTAWVTVTDEPGPTEVRELAEQARAAHRGLARTLDVHTGIGRPRQGPEGIARTVAEAADAARLAAGRPETGRFLHVDRLGMAQLLLAWTRTDTFEPAARALLAPLRDQPGDLVRTLAVYLDAESSITETAAVLGVHRNTAAARIARVERLLDVSLADRDERLALQLACRTILLADRRETRDRPAR</sequence>
<dbReference type="AlphaFoldDB" id="A0AAE3GFG1"/>
<dbReference type="Pfam" id="PF13556">
    <property type="entry name" value="HTH_30"/>
    <property type="match status" value="1"/>
</dbReference>
<evidence type="ECO:0000313" key="4">
    <source>
        <dbReference type="EMBL" id="MCP2166389.1"/>
    </source>
</evidence>
<dbReference type="Proteomes" id="UP001206128">
    <property type="component" value="Unassembled WGS sequence"/>
</dbReference>
<organism evidence="4 5">
    <name type="scientific">Goodfellowiella coeruleoviolacea</name>
    <dbReference type="NCBI Taxonomy" id="334858"/>
    <lineage>
        <taxon>Bacteria</taxon>
        <taxon>Bacillati</taxon>
        <taxon>Actinomycetota</taxon>
        <taxon>Actinomycetes</taxon>
        <taxon>Pseudonocardiales</taxon>
        <taxon>Pseudonocardiaceae</taxon>
        <taxon>Goodfellowiella</taxon>
    </lineage>
</organism>
<evidence type="ECO:0000259" key="3">
    <source>
        <dbReference type="Pfam" id="PF17853"/>
    </source>
</evidence>
<name>A0AAE3GFG1_9PSEU</name>
<evidence type="ECO:0000313" key="5">
    <source>
        <dbReference type="Proteomes" id="UP001206128"/>
    </source>
</evidence>